<evidence type="ECO:0000313" key="3">
    <source>
        <dbReference type="Proteomes" id="UP000325577"/>
    </source>
</evidence>
<sequence length="213" mass="23278">MPHLGGMLIMDEGSPCFVPFSKAKKGRVSRMSAIQVLEESEGSDGGEKSYLDALVGKGDGWAGWWERVSRDQKRWKTFPSLMIDRQQRRKAGVLQRDLVGAKCVLHGRQPGQKDAVGAATAHATATGRAAAAGRAGAVRGWRNPSPSRTRNPNPSWTRSPSPARKRKAQSKFDTEKGSAVQVHQGEGHRGTCWRNPSPSRKRKPCEGLPINTM</sequence>
<organism evidence="2 3">
    <name type="scientific">Nyssa sinensis</name>
    <dbReference type="NCBI Taxonomy" id="561372"/>
    <lineage>
        <taxon>Eukaryota</taxon>
        <taxon>Viridiplantae</taxon>
        <taxon>Streptophyta</taxon>
        <taxon>Embryophyta</taxon>
        <taxon>Tracheophyta</taxon>
        <taxon>Spermatophyta</taxon>
        <taxon>Magnoliopsida</taxon>
        <taxon>eudicotyledons</taxon>
        <taxon>Gunneridae</taxon>
        <taxon>Pentapetalae</taxon>
        <taxon>asterids</taxon>
        <taxon>Cornales</taxon>
        <taxon>Nyssaceae</taxon>
        <taxon>Nyssa</taxon>
    </lineage>
</organism>
<dbReference type="Proteomes" id="UP000325577">
    <property type="component" value="Linkage Group LG10"/>
</dbReference>
<proteinExistence type="predicted"/>
<reference evidence="2 3" key="1">
    <citation type="submission" date="2019-09" db="EMBL/GenBank/DDBJ databases">
        <title>A chromosome-level genome assembly of the Chinese tupelo Nyssa sinensis.</title>
        <authorList>
            <person name="Yang X."/>
            <person name="Kang M."/>
            <person name="Yang Y."/>
            <person name="Xiong H."/>
            <person name="Wang M."/>
            <person name="Zhang Z."/>
            <person name="Wang Z."/>
            <person name="Wu H."/>
            <person name="Ma T."/>
            <person name="Liu J."/>
            <person name="Xi Z."/>
        </authorList>
    </citation>
    <scope>NUCLEOTIDE SEQUENCE [LARGE SCALE GENOMIC DNA]</scope>
    <source>
        <strain evidence="2">J267</strain>
        <tissue evidence="2">Leaf</tissue>
    </source>
</reference>
<feature type="compositionally biased region" description="Low complexity" evidence="1">
    <location>
        <begin position="128"/>
        <end position="155"/>
    </location>
</feature>
<dbReference type="AlphaFoldDB" id="A0A5J5BQC0"/>
<dbReference type="EMBL" id="CM018033">
    <property type="protein sequence ID" value="KAA8545079.1"/>
    <property type="molecule type" value="Genomic_DNA"/>
</dbReference>
<name>A0A5J5BQC0_9ASTE</name>
<accession>A0A5J5BQC0</accession>
<protein>
    <submittedName>
        <fullName evidence="2">Uncharacterized protein</fullName>
    </submittedName>
</protein>
<keyword evidence="3" id="KW-1185">Reference proteome</keyword>
<gene>
    <name evidence="2" type="ORF">F0562_019822</name>
</gene>
<evidence type="ECO:0000313" key="2">
    <source>
        <dbReference type="EMBL" id="KAA8545079.1"/>
    </source>
</evidence>
<evidence type="ECO:0000256" key="1">
    <source>
        <dbReference type="SAM" id="MobiDB-lite"/>
    </source>
</evidence>
<feature type="region of interest" description="Disordered" evidence="1">
    <location>
        <begin position="128"/>
        <end position="213"/>
    </location>
</feature>